<reference evidence="9" key="1">
    <citation type="submission" date="2021-01" db="EMBL/GenBank/DDBJ databases">
        <authorList>
            <person name="Corre E."/>
            <person name="Pelletier E."/>
            <person name="Niang G."/>
            <person name="Scheremetjew M."/>
            <person name="Finn R."/>
            <person name="Kale V."/>
            <person name="Holt S."/>
            <person name="Cochrane G."/>
            <person name="Meng A."/>
            <person name="Brown T."/>
            <person name="Cohen L."/>
        </authorList>
    </citation>
    <scope>NUCLEOTIDE SEQUENCE</scope>
    <source>
        <strain evidence="9">Pop2</strain>
    </source>
</reference>
<comment type="similarity">
    <text evidence="2 6">Belongs to the universal ribosomal protein uS5 family.</text>
</comment>
<evidence type="ECO:0000256" key="4">
    <source>
        <dbReference type="ARBA" id="ARBA00023274"/>
    </source>
</evidence>
<dbReference type="InterPro" id="IPR000851">
    <property type="entry name" value="Ribosomal_uS5"/>
</dbReference>
<dbReference type="GO" id="GO:0009507">
    <property type="term" value="C:chloroplast"/>
    <property type="evidence" value="ECO:0007669"/>
    <property type="project" value="UniProtKB-SubCell"/>
</dbReference>
<dbReference type="AlphaFoldDB" id="A0A7S1ZTR3"/>
<gene>
    <name evidence="9" type="ORF">DBRI1063_LOCUS20587</name>
</gene>
<feature type="domain" description="S5 DRBM" evidence="8">
    <location>
        <begin position="233"/>
        <end position="296"/>
    </location>
</feature>
<dbReference type="PROSITE" id="PS50881">
    <property type="entry name" value="S5_DSRBD"/>
    <property type="match status" value="1"/>
</dbReference>
<dbReference type="GO" id="GO:0005840">
    <property type="term" value="C:ribosome"/>
    <property type="evidence" value="ECO:0007669"/>
    <property type="project" value="UniProtKB-KW"/>
</dbReference>
<dbReference type="PANTHER" id="PTHR48277:SF1">
    <property type="entry name" value="MITOCHONDRIAL RIBOSOMAL PROTEIN S5"/>
    <property type="match status" value="1"/>
</dbReference>
<dbReference type="PANTHER" id="PTHR48277">
    <property type="entry name" value="MITOCHONDRIAL RIBOSOMAL PROTEIN S5"/>
    <property type="match status" value="1"/>
</dbReference>
<dbReference type="FunFam" id="3.30.230.10:FF:000002">
    <property type="entry name" value="30S ribosomal protein S5"/>
    <property type="match status" value="1"/>
</dbReference>
<sequence>MLACRSIVSKCSKGRVIVSSRAVRLSSSKAAAIEEAPSFQARSHIPVPPRSNKEQRKGPLSPRHSPNRMKAIWTFNAAGSALPMEGSDTRGDYSLDVEDELERNYGPHVAEIMKDEARARQLSALTELVGTKLETGGETLDEIEAQLRSVDYMTSALGSTEDLMGMRRGLSDCWDEGEAEQFERELERVIEEERIKALDLGSDEPKPKVPDVKGQDNVDDKDDNDITLAHGEWSETVIKVDRVQKVQRGGTMVRYRALAVGGNTNGCAGFGVAKASSPAEAVAAACRMTKRNIFFVDRYDNTGLTTDLAGKHNSCKVVLRSVTKDRGLNGHPLISVILKYFGISDCSSKSYGNRNAFNVVRATFKALMTHESLEEMSMKRGKRIITLDRARKLML</sequence>
<evidence type="ECO:0000256" key="6">
    <source>
        <dbReference type="RuleBase" id="RU003823"/>
    </source>
</evidence>
<dbReference type="GO" id="GO:0003735">
    <property type="term" value="F:structural constituent of ribosome"/>
    <property type="evidence" value="ECO:0007669"/>
    <property type="project" value="UniProtKB-UniRule"/>
</dbReference>
<dbReference type="Gene3D" id="3.30.230.10">
    <property type="match status" value="1"/>
</dbReference>
<organism evidence="9">
    <name type="scientific">Ditylum brightwellii</name>
    <dbReference type="NCBI Taxonomy" id="49249"/>
    <lineage>
        <taxon>Eukaryota</taxon>
        <taxon>Sar</taxon>
        <taxon>Stramenopiles</taxon>
        <taxon>Ochrophyta</taxon>
        <taxon>Bacillariophyta</taxon>
        <taxon>Mediophyceae</taxon>
        <taxon>Lithodesmiophycidae</taxon>
        <taxon>Lithodesmiales</taxon>
        <taxon>Lithodesmiaceae</taxon>
        <taxon>Ditylum</taxon>
    </lineage>
</organism>
<protein>
    <recommendedName>
        <fullName evidence="8">S5 DRBM domain-containing protein</fullName>
    </recommendedName>
</protein>
<evidence type="ECO:0000313" key="9">
    <source>
        <dbReference type="EMBL" id="CAD9348759.1"/>
    </source>
</evidence>
<dbReference type="Pfam" id="PF00333">
    <property type="entry name" value="Ribosomal_S5"/>
    <property type="match status" value="1"/>
</dbReference>
<dbReference type="GO" id="GO:1990904">
    <property type="term" value="C:ribonucleoprotein complex"/>
    <property type="evidence" value="ECO:0007669"/>
    <property type="project" value="UniProtKB-UniRule"/>
</dbReference>
<feature type="region of interest" description="Disordered" evidence="7">
    <location>
        <begin position="197"/>
        <end position="223"/>
    </location>
</feature>
<evidence type="ECO:0000256" key="5">
    <source>
        <dbReference type="PROSITE-ProRule" id="PRU00268"/>
    </source>
</evidence>
<dbReference type="SUPFAM" id="SSF54768">
    <property type="entry name" value="dsRNA-binding domain-like"/>
    <property type="match status" value="1"/>
</dbReference>
<feature type="compositionally biased region" description="Basic and acidic residues" evidence="7">
    <location>
        <begin position="197"/>
        <end position="218"/>
    </location>
</feature>
<dbReference type="GO" id="GO:0006412">
    <property type="term" value="P:translation"/>
    <property type="evidence" value="ECO:0007669"/>
    <property type="project" value="InterPro"/>
</dbReference>
<proteinExistence type="inferred from homology"/>
<comment type="subcellular location">
    <subcellularLocation>
        <location evidence="1">Plastid</location>
        <location evidence="1">Chloroplast</location>
    </subcellularLocation>
</comment>
<evidence type="ECO:0000256" key="2">
    <source>
        <dbReference type="ARBA" id="ARBA00008945"/>
    </source>
</evidence>
<dbReference type="InterPro" id="IPR013810">
    <property type="entry name" value="Ribosomal_uS5_N"/>
</dbReference>
<dbReference type="GO" id="GO:0003723">
    <property type="term" value="F:RNA binding"/>
    <property type="evidence" value="ECO:0007669"/>
    <property type="project" value="InterPro"/>
</dbReference>
<dbReference type="InterPro" id="IPR020568">
    <property type="entry name" value="Ribosomal_Su5_D2-typ_SF"/>
</dbReference>
<dbReference type="Pfam" id="PF03719">
    <property type="entry name" value="Ribosomal_S5_C"/>
    <property type="match status" value="1"/>
</dbReference>
<dbReference type="SUPFAM" id="SSF54211">
    <property type="entry name" value="Ribosomal protein S5 domain 2-like"/>
    <property type="match status" value="1"/>
</dbReference>
<keyword evidence="4 5" id="KW-0687">Ribonucleoprotein</keyword>
<dbReference type="InterPro" id="IPR005324">
    <property type="entry name" value="Ribosomal_uS5_C"/>
</dbReference>
<accession>A0A7S1ZTR3</accession>
<name>A0A7S1ZTR3_9STRA</name>
<evidence type="ECO:0000259" key="8">
    <source>
        <dbReference type="PROSITE" id="PS50881"/>
    </source>
</evidence>
<keyword evidence="3 5" id="KW-0689">Ribosomal protein</keyword>
<dbReference type="InterPro" id="IPR014721">
    <property type="entry name" value="Ribsml_uS5_D2-typ_fold_subgr"/>
</dbReference>
<evidence type="ECO:0000256" key="1">
    <source>
        <dbReference type="ARBA" id="ARBA00004229"/>
    </source>
</evidence>
<dbReference type="EMBL" id="HBGN01031883">
    <property type="protein sequence ID" value="CAD9348759.1"/>
    <property type="molecule type" value="Transcribed_RNA"/>
</dbReference>
<feature type="region of interest" description="Disordered" evidence="7">
    <location>
        <begin position="37"/>
        <end position="68"/>
    </location>
</feature>
<dbReference type="Gene3D" id="3.30.160.20">
    <property type="match status" value="1"/>
</dbReference>
<evidence type="ECO:0000256" key="7">
    <source>
        <dbReference type="SAM" id="MobiDB-lite"/>
    </source>
</evidence>
<evidence type="ECO:0000256" key="3">
    <source>
        <dbReference type="ARBA" id="ARBA00022980"/>
    </source>
</evidence>